<organism evidence="5 6">
    <name type="scientific">Diaphorobacter limosus</name>
    <dbReference type="NCBI Taxonomy" id="3036128"/>
    <lineage>
        <taxon>Bacteria</taxon>
        <taxon>Pseudomonadati</taxon>
        <taxon>Pseudomonadota</taxon>
        <taxon>Betaproteobacteria</taxon>
        <taxon>Burkholderiales</taxon>
        <taxon>Comamonadaceae</taxon>
        <taxon>Diaphorobacter</taxon>
    </lineage>
</organism>
<reference evidence="5 6" key="1">
    <citation type="submission" date="2023-03" db="EMBL/GenBank/DDBJ databases">
        <title>Diaphorobacter basophil sp. nov., isolated from a sewage-treatment plant.</title>
        <authorList>
            <person name="Yang K."/>
        </authorList>
    </citation>
    <scope>NUCLEOTIDE SEQUENCE [LARGE SCALE GENOMIC DNA]</scope>
    <source>
        <strain evidence="5 6">Y-1</strain>
    </source>
</reference>
<evidence type="ECO:0000256" key="3">
    <source>
        <dbReference type="SAM" id="SignalP"/>
    </source>
</evidence>
<gene>
    <name evidence="5" type="ORF">P4826_01770</name>
</gene>
<dbReference type="PANTHER" id="PTHR35603">
    <property type="match status" value="1"/>
</dbReference>
<dbReference type="EMBL" id="CP136921">
    <property type="protein sequence ID" value="WOO32882.1"/>
    <property type="molecule type" value="Genomic_DNA"/>
</dbReference>
<dbReference type="PANTHER" id="PTHR35603:SF2">
    <property type="entry name" value="OUTER MEMBRANE LIPOPROTEIN"/>
    <property type="match status" value="1"/>
</dbReference>
<name>A0ABZ0J5X2_9BURK</name>
<dbReference type="RefSeq" id="WP_317702299.1">
    <property type="nucleotide sequence ID" value="NZ_CP136921.1"/>
</dbReference>
<dbReference type="InterPro" id="IPR051407">
    <property type="entry name" value="Bact_OM_lipoprot/Surf_antigen"/>
</dbReference>
<sequence>MNKIIVLATLTMAAMASQAQDLGRVLSATPITQQVAVPQQVCGNETIYNGARPTTGGGAVLGAIAGGAAGNAIGSGGGRAAATALGVIGGALLGNQIESGRPGYQNVQRCTTETYYDQRVIGYDVTYEYAGRSYTTRTQSDPGQWIPITVQPAVPGMSGYTPPGYAAQNAGDPGYGHPGAVYGTPPGPPAYVVPPPTVYEHRYPYYGHYPYRQPRYNY</sequence>
<keyword evidence="3" id="KW-0732">Signal</keyword>
<protein>
    <submittedName>
        <fullName evidence="5">Glycine zipper 2TM domain-containing protein</fullName>
    </submittedName>
</protein>
<evidence type="ECO:0000256" key="1">
    <source>
        <dbReference type="ARBA" id="ARBA00004370"/>
    </source>
</evidence>
<evidence type="ECO:0000313" key="5">
    <source>
        <dbReference type="EMBL" id="WOO32882.1"/>
    </source>
</evidence>
<comment type="subcellular location">
    <subcellularLocation>
        <location evidence="1">Membrane</location>
    </subcellularLocation>
</comment>
<keyword evidence="2" id="KW-0472">Membrane</keyword>
<feature type="chain" id="PRO_5045977196" evidence="3">
    <location>
        <begin position="20"/>
        <end position="218"/>
    </location>
</feature>
<keyword evidence="6" id="KW-1185">Reference proteome</keyword>
<evidence type="ECO:0000259" key="4">
    <source>
        <dbReference type="Pfam" id="PF05433"/>
    </source>
</evidence>
<feature type="domain" description="Glycine zipper 2TM" evidence="4">
    <location>
        <begin position="57"/>
        <end position="98"/>
    </location>
</feature>
<evidence type="ECO:0000313" key="6">
    <source>
        <dbReference type="Proteomes" id="UP001303211"/>
    </source>
</evidence>
<dbReference type="Proteomes" id="UP001303211">
    <property type="component" value="Chromosome"/>
</dbReference>
<evidence type="ECO:0000256" key="2">
    <source>
        <dbReference type="ARBA" id="ARBA00023136"/>
    </source>
</evidence>
<accession>A0ABZ0J5X2</accession>
<dbReference type="InterPro" id="IPR008816">
    <property type="entry name" value="Gly_zipper_2TM_dom"/>
</dbReference>
<dbReference type="Pfam" id="PF05433">
    <property type="entry name" value="Rick_17kDa_Anti"/>
    <property type="match status" value="1"/>
</dbReference>
<proteinExistence type="predicted"/>
<feature type="signal peptide" evidence="3">
    <location>
        <begin position="1"/>
        <end position="19"/>
    </location>
</feature>